<dbReference type="Pfam" id="PF07992">
    <property type="entry name" value="Pyr_redox_2"/>
    <property type="match status" value="1"/>
</dbReference>
<evidence type="ECO:0000256" key="3">
    <source>
        <dbReference type="ARBA" id="ARBA00022630"/>
    </source>
</evidence>
<evidence type="ECO:0000313" key="10">
    <source>
        <dbReference type="Proteomes" id="UP000294309"/>
    </source>
</evidence>
<dbReference type="GO" id="GO:0016491">
    <property type="term" value="F:oxidoreductase activity"/>
    <property type="evidence" value="ECO:0007669"/>
    <property type="project" value="UniProtKB-KW"/>
</dbReference>
<comment type="similarity">
    <text evidence="2">Belongs to the class-III pyridine nucleotide-disulfide oxidoreductase family.</text>
</comment>
<evidence type="ECO:0000256" key="5">
    <source>
        <dbReference type="ARBA" id="ARBA00023002"/>
    </source>
</evidence>
<dbReference type="AlphaFoldDB" id="A0A4P7AKH3"/>
<dbReference type="RefSeq" id="WP_134298255.1">
    <property type="nucleotide sequence ID" value="NZ_CP038013.1"/>
</dbReference>
<feature type="domain" description="Pyridine nucleotide-disulphide oxidoreductase dimerisation" evidence="7">
    <location>
        <begin position="330"/>
        <end position="390"/>
    </location>
</feature>
<dbReference type="OrthoDB" id="9792592at2"/>
<gene>
    <name evidence="9" type="primary">nox</name>
    <name evidence="9" type="ORF">SGLAD_v1c09570</name>
</gene>
<keyword evidence="5" id="KW-0560">Oxidoreductase</keyword>
<dbReference type="NCBIfam" id="NF007123">
    <property type="entry name" value="PRK09564.1"/>
    <property type="match status" value="1"/>
</dbReference>
<dbReference type="PANTHER" id="PTHR43429">
    <property type="entry name" value="PYRIDINE NUCLEOTIDE-DISULFIDE OXIDOREDUCTASE DOMAIN-CONTAINING"/>
    <property type="match status" value="1"/>
</dbReference>
<dbReference type="InterPro" id="IPR050260">
    <property type="entry name" value="FAD-bd_OxRdtase"/>
</dbReference>
<dbReference type="PANTHER" id="PTHR43429:SF1">
    <property type="entry name" value="NAD(P)H SULFUR OXIDOREDUCTASE (COA-DEPENDENT)"/>
    <property type="match status" value="1"/>
</dbReference>
<dbReference type="InterPro" id="IPR016156">
    <property type="entry name" value="FAD/NAD-linked_Rdtase_dimer_sf"/>
</dbReference>
<proteinExistence type="inferred from homology"/>
<keyword evidence="10" id="KW-1185">Reference proteome</keyword>
<dbReference type="Proteomes" id="UP000294309">
    <property type="component" value="Chromosome"/>
</dbReference>
<evidence type="ECO:0000259" key="7">
    <source>
        <dbReference type="Pfam" id="PF02852"/>
    </source>
</evidence>
<dbReference type="InterPro" id="IPR023753">
    <property type="entry name" value="FAD/NAD-binding_dom"/>
</dbReference>
<dbReference type="SUPFAM" id="SSF55424">
    <property type="entry name" value="FAD/NAD-linked reductases, dimerisation (C-terminal) domain"/>
    <property type="match status" value="1"/>
</dbReference>
<evidence type="ECO:0000256" key="1">
    <source>
        <dbReference type="ARBA" id="ARBA00001974"/>
    </source>
</evidence>
<dbReference type="Gene3D" id="3.50.50.60">
    <property type="entry name" value="FAD/NAD(P)-binding domain"/>
    <property type="match status" value="2"/>
</dbReference>
<dbReference type="SUPFAM" id="SSF51905">
    <property type="entry name" value="FAD/NAD(P)-binding domain"/>
    <property type="match status" value="1"/>
</dbReference>
<dbReference type="InterPro" id="IPR036188">
    <property type="entry name" value="FAD/NAD-bd_sf"/>
</dbReference>
<evidence type="ECO:0000256" key="4">
    <source>
        <dbReference type="ARBA" id="ARBA00022827"/>
    </source>
</evidence>
<evidence type="ECO:0000256" key="2">
    <source>
        <dbReference type="ARBA" id="ARBA00009130"/>
    </source>
</evidence>
<feature type="domain" description="FAD/NAD(P)-binding" evidence="8">
    <location>
        <begin position="1"/>
        <end position="301"/>
    </location>
</feature>
<keyword evidence="4" id="KW-0274">FAD</keyword>
<dbReference type="Pfam" id="PF02852">
    <property type="entry name" value="Pyr_redox_dim"/>
    <property type="match status" value="1"/>
</dbReference>
<evidence type="ECO:0000256" key="6">
    <source>
        <dbReference type="ARBA" id="ARBA00023284"/>
    </source>
</evidence>
<name>A0A4P7AKH3_9MOLU</name>
<keyword evidence="3" id="KW-0285">Flavoprotein</keyword>
<accession>A0A4P7AKH3</accession>
<evidence type="ECO:0000313" key="9">
    <source>
        <dbReference type="EMBL" id="QBQ08156.1"/>
    </source>
</evidence>
<protein>
    <submittedName>
        <fullName evidence="9">NADH oxidase</fullName>
    </submittedName>
</protein>
<organism evidence="9 10">
    <name type="scientific">Spiroplasma gladiatoris</name>
    <dbReference type="NCBI Taxonomy" id="2143"/>
    <lineage>
        <taxon>Bacteria</taxon>
        <taxon>Bacillati</taxon>
        <taxon>Mycoplasmatota</taxon>
        <taxon>Mollicutes</taxon>
        <taxon>Entomoplasmatales</taxon>
        <taxon>Spiroplasmataceae</taxon>
        <taxon>Spiroplasma</taxon>
    </lineage>
</organism>
<reference evidence="9 10" key="1">
    <citation type="submission" date="2019-03" db="EMBL/GenBank/DDBJ databases">
        <title>Complete genome sequence of Spiroplasma gladiatoris TG-1 (DSM 22552).</title>
        <authorList>
            <person name="Lin Y.-C."/>
            <person name="Chou L."/>
            <person name="Kuo C.-H."/>
        </authorList>
    </citation>
    <scope>NUCLEOTIDE SEQUENCE [LARGE SCALE GENOMIC DNA]</scope>
    <source>
        <strain evidence="9 10">TG-1</strain>
    </source>
</reference>
<keyword evidence="6" id="KW-0676">Redox-active center</keyword>
<comment type="cofactor">
    <cofactor evidence="1">
        <name>FAD</name>
        <dbReference type="ChEBI" id="CHEBI:57692"/>
    </cofactor>
</comment>
<dbReference type="PRINTS" id="PR00368">
    <property type="entry name" value="FADPNR"/>
</dbReference>
<dbReference type="PRINTS" id="PR00411">
    <property type="entry name" value="PNDRDTASEI"/>
</dbReference>
<sequence>MKIVILGGGATGMGVAAKLKRNDKNNEVIVIETENYVSLGACGLPYFVGNHFENKNNLFARSIEKFNESGIEVKINQKFLNADFDNKKIDLEDQTISYDKLVIATGSTNSVPNISGLDDIKWHKLTKLEDALELKEKCKDTDVKNILIVGAGFIGLELAENLSKLGKSITIVERDEELFSRLYDEEISQLLEQNLQRNKIELILNSSVSEFKKSNNNKVLANINQTEFEYDLVVLASGFKPNTKFFKDSKLKMDNKGAIIVDEFGATNIVDVYSGGDCCVIKNKITNELCYSPLATVASKQAKVIANNICNINSKFSGTIQSSIIRVFDDSAARAGITEKEAISMTMKIKTVFIKDKDHTNYLKGQKDIYLKLIMNEDTKELVGAQMLGDPNSILRFYCLVPLIWNKNKVDESLEQIDLPYAPPFSRTFDIIHIALSKLV</sequence>
<dbReference type="InterPro" id="IPR004099">
    <property type="entry name" value="Pyr_nucl-diS_OxRdtase_dimer"/>
</dbReference>
<dbReference type="EMBL" id="CP038013">
    <property type="protein sequence ID" value="QBQ08156.1"/>
    <property type="molecule type" value="Genomic_DNA"/>
</dbReference>
<evidence type="ECO:0000259" key="8">
    <source>
        <dbReference type="Pfam" id="PF07992"/>
    </source>
</evidence>
<dbReference type="KEGG" id="sgq:SGLAD_v1c09570"/>